<feature type="transmembrane region" description="Helical" evidence="6">
    <location>
        <begin position="93"/>
        <end position="116"/>
    </location>
</feature>
<evidence type="ECO:0000313" key="7">
    <source>
        <dbReference type="EMBL" id="ODV97248.1"/>
    </source>
</evidence>
<evidence type="ECO:0000256" key="5">
    <source>
        <dbReference type="SAM" id="MobiDB-lite"/>
    </source>
</evidence>
<protein>
    <recommendedName>
        <fullName evidence="9">PH-response regulator protein palH/RIM21</fullName>
    </recommendedName>
</protein>
<proteinExistence type="predicted"/>
<evidence type="ECO:0000256" key="2">
    <source>
        <dbReference type="ARBA" id="ARBA00022692"/>
    </source>
</evidence>
<feature type="transmembrane region" description="Helical" evidence="6">
    <location>
        <begin position="123"/>
        <end position="141"/>
    </location>
</feature>
<feature type="region of interest" description="Disordered" evidence="5">
    <location>
        <begin position="472"/>
        <end position="514"/>
    </location>
</feature>
<gene>
    <name evidence="7" type="ORF">PACTADRAFT_48991</name>
</gene>
<feature type="compositionally biased region" description="Low complexity" evidence="5">
    <location>
        <begin position="481"/>
        <end position="505"/>
    </location>
</feature>
<feature type="transmembrane region" description="Helical" evidence="6">
    <location>
        <begin position="274"/>
        <end position="294"/>
    </location>
</feature>
<organism evidence="7 8">
    <name type="scientific">Pachysolen tannophilus NRRL Y-2460</name>
    <dbReference type="NCBI Taxonomy" id="669874"/>
    <lineage>
        <taxon>Eukaryota</taxon>
        <taxon>Fungi</taxon>
        <taxon>Dikarya</taxon>
        <taxon>Ascomycota</taxon>
        <taxon>Saccharomycotina</taxon>
        <taxon>Pichiomycetes</taxon>
        <taxon>Pachysolenaceae</taxon>
        <taxon>Pachysolen</taxon>
    </lineage>
</organism>
<dbReference type="PANTHER" id="PTHR35779">
    <property type="entry name" value="PH-RESPONSE REGULATOR PROTEIN PALH/RIM21"/>
    <property type="match status" value="1"/>
</dbReference>
<dbReference type="Pfam" id="PF08733">
    <property type="entry name" value="PalH"/>
    <property type="match status" value="1"/>
</dbReference>
<feature type="transmembrane region" description="Helical" evidence="6">
    <location>
        <begin position="237"/>
        <end position="262"/>
    </location>
</feature>
<evidence type="ECO:0008006" key="9">
    <source>
        <dbReference type="Google" id="ProtNLM"/>
    </source>
</evidence>
<dbReference type="Proteomes" id="UP000094236">
    <property type="component" value="Unassembled WGS sequence"/>
</dbReference>
<dbReference type="InterPro" id="IPR014844">
    <property type="entry name" value="PalH"/>
</dbReference>
<feature type="compositionally biased region" description="Polar residues" evidence="5">
    <location>
        <begin position="406"/>
        <end position="419"/>
    </location>
</feature>
<dbReference type="AlphaFoldDB" id="A0A1E4TZZ5"/>
<sequence length="514" mass="58579">MSKSADTSLFGSDIFSENNCSVYFLPYGTISLYDQFNVSVLSNETIVFPVMYITNCSAERSNEEMMQYYYLLGEQMVQAGSLSSTKDIFGGNLISLAYVYSCILVSSIMLTVLLFLSTNFKPMSLKFTCITFAASCLVIVVKTTNCMRELAMLSLQDSSEFRLEILVSNYYLILNIIIELFVWIAYLDILLYCFSNNKKFQFRIKIAGSILILFHLIFTTLDAFLNKTIGDLTKANAISVINIISQLMLQFLFIIIFISFTLRKLKFSYNLKTFKFSIATLFLIFLPIVFFILANFSKSIRNWSDLFYKFIKVLVCCLIWEWIYDIEVVEKDFEAHGIVGREVDVADILDKDDNDYGKRWKGKFMKNKKSIKKYSYIDIKDKDGIPNDVSIQSTEHDGDEDDEQTQSEITFRSGTTSVMDNHEDELEDELYSNAVLHDDESINNNSIDHNEDQTSLPRFEVHEGFQIGDYWLDEKTETQEGCSNNSGSGSGSGSDNLGSTSNNNSDDIVQTANV</sequence>
<name>A0A1E4TZZ5_PACTA</name>
<evidence type="ECO:0000256" key="3">
    <source>
        <dbReference type="ARBA" id="ARBA00022989"/>
    </source>
</evidence>
<evidence type="ECO:0000256" key="6">
    <source>
        <dbReference type="SAM" id="Phobius"/>
    </source>
</evidence>
<keyword evidence="4 6" id="KW-0472">Membrane</keyword>
<keyword evidence="8" id="KW-1185">Reference proteome</keyword>
<evidence type="ECO:0000256" key="4">
    <source>
        <dbReference type="ARBA" id="ARBA00023136"/>
    </source>
</evidence>
<evidence type="ECO:0000256" key="1">
    <source>
        <dbReference type="ARBA" id="ARBA00004141"/>
    </source>
</evidence>
<reference evidence="8" key="1">
    <citation type="submission" date="2016-05" db="EMBL/GenBank/DDBJ databases">
        <title>Comparative genomics of biotechnologically important yeasts.</title>
        <authorList>
            <consortium name="DOE Joint Genome Institute"/>
            <person name="Riley R."/>
            <person name="Haridas S."/>
            <person name="Wolfe K.H."/>
            <person name="Lopes M.R."/>
            <person name="Hittinger C.T."/>
            <person name="Goker M."/>
            <person name="Salamov A."/>
            <person name="Wisecaver J."/>
            <person name="Long T.M."/>
            <person name="Aerts A.L."/>
            <person name="Barry K."/>
            <person name="Choi C."/>
            <person name="Clum A."/>
            <person name="Coughlan A.Y."/>
            <person name="Deshpande S."/>
            <person name="Douglass A.P."/>
            <person name="Hanson S.J."/>
            <person name="Klenk H.-P."/>
            <person name="Labutti K."/>
            <person name="Lapidus A."/>
            <person name="Lindquist E."/>
            <person name="Lipzen A."/>
            <person name="Meier-Kolthoff J.P."/>
            <person name="Ohm R.A."/>
            <person name="Otillar R.P."/>
            <person name="Pangilinan J."/>
            <person name="Peng Y."/>
            <person name="Rokas A."/>
            <person name="Rosa C.A."/>
            <person name="Scheuner C."/>
            <person name="Sibirny A.A."/>
            <person name="Slot J.C."/>
            <person name="Stielow J.B."/>
            <person name="Sun H."/>
            <person name="Kurtzman C.P."/>
            <person name="Blackwell M."/>
            <person name="Grigoriev I.V."/>
            <person name="Jeffries T.W."/>
        </authorList>
    </citation>
    <scope>NUCLEOTIDE SEQUENCE [LARGE SCALE GENOMIC DNA]</scope>
    <source>
        <strain evidence="8">NRRL Y-2460</strain>
    </source>
</reference>
<feature type="transmembrane region" description="Helical" evidence="6">
    <location>
        <begin position="206"/>
        <end position="225"/>
    </location>
</feature>
<dbReference type="GO" id="GO:0071467">
    <property type="term" value="P:cellular response to pH"/>
    <property type="evidence" value="ECO:0007669"/>
    <property type="project" value="TreeGrafter"/>
</dbReference>
<dbReference type="OrthoDB" id="4079240at2759"/>
<dbReference type="PANTHER" id="PTHR35779:SF2">
    <property type="entry name" value="PROTEIN DFG16"/>
    <property type="match status" value="1"/>
</dbReference>
<evidence type="ECO:0000313" key="8">
    <source>
        <dbReference type="Proteomes" id="UP000094236"/>
    </source>
</evidence>
<feature type="region of interest" description="Disordered" evidence="5">
    <location>
        <begin position="388"/>
        <end position="420"/>
    </location>
</feature>
<keyword evidence="3 6" id="KW-1133">Transmembrane helix</keyword>
<dbReference type="GO" id="GO:0005886">
    <property type="term" value="C:plasma membrane"/>
    <property type="evidence" value="ECO:0007669"/>
    <property type="project" value="TreeGrafter"/>
</dbReference>
<comment type="subcellular location">
    <subcellularLocation>
        <location evidence="1">Membrane</location>
        <topology evidence="1">Multi-pass membrane protein</topology>
    </subcellularLocation>
</comment>
<dbReference type="EMBL" id="KV454012">
    <property type="protein sequence ID" value="ODV97248.1"/>
    <property type="molecule type" value="Genomic_DNA"/>
</dbReference>
<keyword evidence="2 6" id="KW-0812">Transmembrane</keyword>
<accession>A0A1E4TZZ5</accession>
<feature type="transmembrane region" description="Helical" evidence="6">
    <location>
        <begin position="170"/>
        <end position="194"/>
    </location>
</feature>
<dbReference type="STRING" id="669874.A0A1E4TZZ5"/>